<dbReference type="InterPro" id="IPR017937">
    <property type="entry name" value="Thioredoxin_CS"/>
</dbReference>
<feature type="domain" description="Thioredoxin" evidence="14">
    <location>
        <begin position="371"/>
        <end position="501"/>
    </location>
</feature>
<proteinExistence type="inferred from homology"/>
<dbReference type="PANTHER" id="PTHR18929">
    <property type="entry name" value="PROTEIN DISULFIDE ISOMERASE"/>
    <property type="match status" value="1"/>
</dbReference>
<evidence type="ECO:0000256" key="12">
    <source>
        <dbReference type="RuleBase" id="RU361130"/>
    </source>
</evidence>
<dbReference type="SUPFAM" id="SSF52833">
    <property type="entry name" value="Thioredoxin-like"/>
    <property type="match status" value="4"/>
</dbReference>
<evidence type="ECO:0000256" key="11">
    <source>
        <dbReference type="RuleBase" id="RU004208"/>
    </source>
</evidence>
<evidence type="ECO:0000256" key="8">
    <source>
        <dbReference type="ARBA" id="ARBA00023157"/>
    </source>
</evidence>
<comment type="catalytic activity">
    <reaction evidence="1 12">
        <text>Catalyzes the rearrangement of -S-S- bonds in proteins.</text>
        <dbReference type="EC" id="5.3.4.1"/>
    </reaction>
</comment>
<dbReference type="Gene3D" id="3.40.30.10">
    <property type="entry name" value="Glutaredoxin"/>
    <property type="match status" value="4"/>
</dbReference>
<protein>
    <recommendedName>
        <fullName evidence="4 12">Protein disulfide-isomerase</fullName>
        <ecNumber evidence="4 12">5.3.4.1</ecNumber>
    </recommendedName>
</protein>
<evidence type="ECO:0000256" key="13">
    <source>
        <dbReference type="SAM" id="MobiDB-lite"/>
    </source>
</evidence>
<evidence type="ECO:0000256" key="1">
    <source>
        <dbReference type="ARBA" id="ARBA00001182"/>
    </source>
</evidence>
<dbReference type="CDD" id="cd02961">
    <property type="entry name" value="PDI_a_family"/>
    <property type="match status" value="1"/>
</dbReference>
<comment type="similarity">
    <text evidence="3 11">Belongs to the protein disulfide isomerase family.</text>
</comment>
<evidence type="ECO:0000313" key="15">
    <source>
        <dbReference type="EMBL" id="GLI63238.1"/>
    </source>
</evidence>
<evidence type="ECO:0000313" key="16">
    <source>
        <dbReference type="Proteomes" id="UP001165090"/>
    </source>
</evidence>
<dbReference type="CDD" id="cd02982">
    <property type="entry name" value="PDI_b'_family"/>
    <property type="match status" value="1"/>
</dbReference>
<dbReference type="Proteomes" id="UP001165090">
    <property type="component" value="Unassembled WGS sequence"/>
</dbReference>
<organism evidence="15 16">
    <name type="scientific">Volvox africanus</name>
    <dbReference type="NCBI Taxonomy" id="51714"/>
    <lineage>
        <taxon>Eukaryota</taxon>
        <taxon>Viridiplantae</taxon>
        <taxon>Chlorophyta</taxon>
        <taxon>core chlorophytes</taxon>
        <taxon>Chlorophyceae</taxon>
        <taxon>CS clade</taxon>
        <taxon>Chlamydomonadales</taxon>
        <taxon>Volvocaceae</taxon>
        <taxon>Volvox</taxon>
    </lineage>
</organism>
<evidence type="ECO:0000256" key="7">
    <source>
        <dbReference type="ARBA" id="ARBA00022824"/>
    </source>
</evidence>
<evidence type="ECO:0000256" key="4">
    <source>
        <dbReference type="ARBA" id="ARBA00012723"/>
    </source>
</evidence>
<dbReference type="NCBIfam" id="TIGR01130">
    <property type="entry name" value="ER_PDI_fam"/>
    <property type="match status" value="1"/>
</dbReference>
<comment type="caution">
    <text evidence="15">The sequence shown here is derived from an EMBL/GenBank/DDBJ whole genome shotgun (WGS) entry which is preliminary data.</text>
</comment>
<evidence type="ECO:0000259" key="14">
    <source>
        <dbReference type="PROSITE" id="PS51352"/>
    </source>
</evidence>
<feature type="non-terminal residue" evidence="15">
    <location>
        <position position="1"/>
    </location>
</feature>
<sequence length="526" mass="57205">IRKMSRWNLLALLLGLLLVAAPFSKHRLAWADEYDDDDDEAAPADDDEKDVVVLTESNFDDIVRKSKYALVEFYAPWCGHCKSLKPHYASAATSLKTAAPDVVIAKVDATVEESLGSKFGIQGYPSLKWFVDGELAEDYNGPRDAAGIVGWVKKKTGPPAETVSEVDKLTELEGENDVVVVGYFSAFEGEAFDTFITVAKKLDKVAFVQTTSAEVAKAAGLEAPGSLAIVKNFPGEGRAVASLLELDEEKASEFVLSERLPLTIEFNKANTEKIFNSGIARQLILWASADDLEAGSEVITAYKEVAAQFKGKLVFVVVNNEGDDSDPVTNFFGLKGSPSPVLLGFHAEKATKFKLQDPFSRESVEKFALSVADGTAQPEYKSQPIPDDPIEDGVHVVVGKSFESVVLDPTKDVLLEVYAPWCGHCKKLEPTYKKLAKRFKKVNSVVIAKMDGTENEHPAVEAKGFPTIIFYPAGEGANPVPFEGGDRSLKSLTKFIKAHAMIPYELPKKGTEDSASEEAPSAKDEL</sequence>
<evidence type="ECO:0000256" key="5">
    <source>
        <dbReference type="ARBA" id="ARBA00022729"/>
    </source>
</evidence>
<evidence type="ECO:0000256" key="2">
    <source>
        <dbReference type="ARBA" id="ARBA00004319"/>
    </source>
</evidence>
<feature type="signal peptide" evidence="12">
    <location>
        <begin position="1"/>
        <end position="31"/>
    </location>
</feature>
<dbReference type="Pfam" id="PF00085">
    <property type="entry name" value="Thioredoxin"/>
    <property type="match status" value="2"/>
</dbReference>
<dbReference type="EC" id="5.3.4.1" evidence="4 12"/>
<gene>
    <name evidence="15" type="ORF">VaNZ11_006129</name>
</gene>
<keyword evidence="7" id="KW-0256">Endoplasmic reticulum</keyword>
<keyword evidence="10" id="KW-0676">Redox-active center</keyword>
<feature type="chain" id="PRO_5044968282" description="Protein disulfide-isomerase" evidence="12">
    <location>
        <begin position="32"/>
        <end position="526"/>
    </location>
</feature>
<keyword evidence="6" id="KW-0677">Repeat</keyword>
<evidence type="ECO:0000256" key="10">
    <source>
        <dbReference type="ARBA" id="ARBA00023284"/>
    </source>
</evidence>
<evidence type="ECO:0000256" key="9">
    <source>
        <dbReference type="ARBA" id="ARBA00023235"/>
    </source>
</evidence>
<dbReference type="PRINTS" id="PR00421">
    <property type="entry name" value="THIOREDOXIN"/>
</dbReference>
<dbReference type="CDD" id="cd02995">
    <property type="entry name" value="PDI_a_PDI_a'_C"/>
    <property type="match status" value="1"/>
</dbReference>
<dbReference type="InterPro" id="IPR013766">
    <property type="entry name" value="Thioredoxin_domain"/>
</dbReference>
<dbReference type="CDD" id="cd02981">
    <property type="entry name" value="PDI_b_family"/>
    <property type="match status" value="1"/>
</dbReference>
<feature type="region of interest" description="Disordered" evidence="13">
    <location>
        <begin position="507"/>
        <end position="526"/>
    </location>
</feature>
<dbReference type="InterPro" id="IPR036249">
    <property type="entry name" value="Thioredoxin-like_sf"/>
</dbReference>
<dbReference type="PANTHER" id="PTHR18929:SF246">
    <property type="entry name" value="PROTEIN DISULFIDE ISOMERASE-LIKE 1-4"/>
    <property type="match status" value="1"/>
</dbReference>
<reference evidence="15 16" key="1">
    <citation type="journal article" date="2023" name="IScience">
        <title>Expanded male sex-determining region conserved during the evolution of homothallism in the green alga Volvox.</title>
        <authorList>
            <person name="Yamamoto K."/>
            <person name="Matsuzaki R."/>
            <person name="Mahakham W."/>
            <person name="Heman W."/>
            <person name="Sekimoto H."/>
            <person name="Kawachi M."/>
            <person name="Minakuchi Y."/>
            <person name="Toyoda A."/>
            <person name="Nozaki H."/>
        </authorList>
    </citation>
    <scope>NUCLEOTIDE SEQUENCE [LARGE SCALE GENOMIC DNA]</scope>
    <source>
        <strain evidence="15 16">NIES-4468</strain>
    </source>
</reference>
<dbReference type="NCBIfam" id="TIGR01126">
    <property type="entry name" value="pdi_dom"/>
    <property type="match status" value="1"/>
</dbReference>
<evidence type="ECO:0000256" key="3">
    <source>
        <dbReference type="ARBA" id="ARBA00006347"/>
    </source>
</evidence>
<accession>A0ABQ5S1B6</accession>
<feature type="domain" description="Thioredoxin" evidence="14">
    <location>
        <begin position="31"/>
        <end position="157"/>
    </location>
</feature>
<keyword evidence="9 12" id="KW-0413">Isomerase</keyword>
<name>A0ABQ5S1B6_9CHLO</name>
<keyword evidence="5 12" id="KW-0732">Signal</keyword>
<dbReference type="InterPro" id="IPR005788">
    <property type="entry name" value="PDI_thioredoxin-like_dom"/>
</dbReference>
<keyword evidence="8" id="KW-1015">Disulfide bond</keyword>
<keyword evidence="16" id="KW-1185">Reference proteome</keyword>
<evidence type="ECO:0000256" key="6">
    <source>
        <dbReference type="ARBA" id="ARBA00022737"/>
    </source>
</evidence>
<dbReference type="PROSITE" id="PS00194">
    <property type="entry name" value="THIOREDOXIN_1"/>
    <property type="match status" value="2"/>
</dbReference>
<dbReference type="EMBL" id="BSDZ01000015">
    <property type="protein sequence ID" value="GLI63238.1"/>
    <property type="molecule type" value="Genomic_DNA"/>
</dbReference>
<dbReference type="Pfam" id="PF13848">
    <property type="entry name" value="Thioredoxin_6"/>
    <property type="match status" value="1"/>
</dbReference>
<dbReference type="InterPro" id="IPR005792">
    <property type="entry name" value="Prot_disulphide_isomerase"/>
</dbReference>
<comment type="subcellular location">
    <subcellularLocation>
        <location evidence="2">Endoplasmic reticulum lumen</location>
    </subcellularLocation>
</comment>
<dbReference type="PROSITE" id="PS51352">
    <property type="entry name" value="THIOREDOXIN_2"/>
    <property type="match status" value="2"/>
</dbReference>